<accession>A0A1Y2FES8</accession>
<evidence type="ECO:0000313" key="3">
    <source>
        <dbReference type="Proteomes" id="UP000193467"/>
    </source>
</evidence>
<reference evidence="2 3" key="1">
    <citation type="submission" date="2016-07" db="EMBL/GenBank/DDBJ databases">
        <title>Pervasive Adenine N6-methylation of Active Genes in Fungi.</title>
        <authorList>
            <consortium name="DOE Joint Genome Institute"/>
            <person name="Mondo S.J."/>
            <person name="Dannebaum R.O."/>
            <person name="Kuo R.C."/>
            <person name="Labutti K."/>
            <person name="Haridas S."/>
            <person name="Kuo A."/>
            <person name="Salamov A."/>
            <person name="Ahrendt S.R."/>
            <person name="Lipzen A."/>
            <person name="Sullivan W."/>
            <person name="Andreopoulos W.B."/>
            <person name="Clum A."/>
            <person name="Lindquist E."/>
            <person name="Daum C."/>
            <person name="Ramamoorthy G.K."/>
            <person name="Gryganskyi A."/>
            <person name="Culley D."/>
            <person name="Magnuson J.K."/>
            <person name="James T.Y."/>
            <person name="O'Malley M.A."/>
            <person name="Stajich J.E."/>
            <person name="Spatafora J.W."/>
            <person name="Visel A."/>
            <person name="Grigoriev I.V."/>
        </authorList>
    </citation>
    <scope>NUCLEOTIDE SEQUENCE [LARGE SCALE GENOMIC DNA]</scope>
    <source>
        <strain evidence="2 3">62-1032</strain>
    </source>
</reference>
<organism evidence="2 3">
    <name type="scientific">Leucosporidium creatinivorum</name>
    <dbReference type="NCBI Taxonomy" id="106004"/>
    <lineage>
        <taxon>Eukaryota</taxon>
        <taxon>Fungi</taxon>
        <taxon>Dikarya</taxon>
        <taxon>Basidiomycota</taxon>
        <taxon>Pucciniomycotina</taxon>
        <taxon>Microbotryomycetes</taxon>
        <taxon>Leucosporidiales</taxon>
        <taxon>Leucosporidium</taxon>
    </lineage>
</organism>
<keyword evidence="3" id="KW-1185">Reference proteome</keyword>
<dbReference type="EMBL" id="MCGR01000021">
    <property type="protein sequence ID" value="ORY82421.1"/>
    <property type="molecule type" value="Genomic_DNA"/>
</dbReference>
<comment type="caution">
    <text evidence="2">The sequence shown here is derived from an EMBL/GenBank/DDBJ whole genome shotgun (WGS) entry which is preliminary data.</text>
</comment>
<name>A0A1Y2FES8_9BASI</name>
<feature type="compositionally biased region" description="Polar residues" evidence="1">
    <location>
        <begin position="162"/>
        <end position="173"/>
    </location>
</feature>
<feature type="region of interest" description="Disordered" evidence="1">
    <location>
        <begin position="160"/>
        <end position="238"/>
    </location>
</feature>
<dbReference type="Proteomes" id="UP000193467">
    <property type="component" value="Unassembled WGS sequence"/>
</dbReference>
<evidence type="ECO:0000313" key="2">
    <source>
        <dbReference type="EMBL" id="ORY82421.1"/>
    </source>
</evidence>
<protein>
    <submittedName>
        <fullName evidence="2">Uncharacterized protein</fullName>
    </submittedName>
</protein>
<feature type="compositionally biased region" description="Low complexity" evidence="1">
    <location>
        <begin position="21"/>
        <end position="38"/>
    </location>
</feature>
<gene>
    <name evidence="2" type="ORF">BCR35DRAFT_303844</name>
</gene>
<feature type="region of interest" description="Disordered" evidence="1">
    <location>
        <begin position="21"/>
        <end position="132"/>
    </location>
</feature>
<proteinExistence type="predicted"/>
<feature type="compositionally biased region" description="Low complexity" evidence="1">
    <location>
        <begin position="183"/>
        <end position="204"/>
    </location>
</feature>
<sequence length="340" mass="36301">MLISTLKSTSSRLATAQLLRSLSTSSPAVSSAAQQAPLTENSHERQSKQRKPHLNKVREEGGETASLLAQAVSSTVQHRDSVASTTSGGFNRQRRPQQQQQGERQPRRQQEQQEGGEGSQGARIRSRAGQLGGQLVSRRKAAGGLYDADASAISAPIAGSEVASSRFNSNPRQQNRRGDDSRGSTSSSPNSRRRPTTTTSAPRTPRAPRKPRAQTKPVDVGASEPTVTPTAPPSKVHYPSLDLASLIAQDLRNNAAALRADIGQGAEAEEGSQKARLEARREVRGDYSRWTAGATVGEGKGKHEVVQRAAGVLATNPSVSREGRDFLVGQLQGLLSNKKK</sequence>
<dbReference type="InParanoid" id="A0A1Y2FES8"/>
<dbReference type="AlphaFoldDB" id="A0A1Y2FES8"/>
<feature type="compositionally biased region" description="Polar residues" evidence="1">
    <location>
        <begin position="71"/>
        <end position="90"/>
    </location>
</feature>
<evidence type="ECO:0000256" key="1">
    <source>
        <dbReference type="SAM" id="MobiDB-lite"/>
    </source>
</evidence>